<dbReference type="EMBL" id="FLRD01000110">
    <property type="protein sequence ID" value="SBT39204.1"/>
    <property type="molecule type" value="Genomic_DNA"/>
</dbReference>
<accession>A0A1A8Z5Z4</accession>
<dbReference type="Proteomes" id="UP000078555">
    <property type="component" value="Unassembled WGS sequence"/>
</dbReference>
<evidence type="ECO:0000313" key="3">
    <source>
        <dbReference type="Proteomes" id="UP000078550"/>
    </source>
</evidence>
<reference evidence="3 4" key="1">
    <citation type="submission" date="2016-05" db="EMBL/GenBank/DDBJ databases">
        <authorList>
            <person name="Naeem Raeece"/>
        </authorList>
    </citation>
    <scope>NUCLEOTIDE SEQUENCE [LARGE SCALE GENOMIC DNA]</scope>
</reference>
<organism evidence="1 4">
    <name type="scientific">Plasmodium ovale wallikeri</name>
    <dbReference type="NCBI Taxonomy" id="864142"/>
    <lineage>
        <taxon>Eukaryota</taxon>
        <taxon>Sar</taxon>
        <taxon>Alveolata</taxon>
        <taxon>Apicomplexa</taxon>
        <taxon>Aconoidasida</taxon>
        <taxon>Haemosporida</taxon>
        <taxon>Plasmodiidae</taxon>
        <taxon>Plasmodium</taxon>
        <taxon>Plasmodium (Plasmodium)</taxon>
    </lineage>
</organism>
<protein>
    <submittedName>
        <fullName evidence="1">Uncharacterized protein</fullName>
    </submittedName>
</protein>
<evidence type="ECO:0000313" key="1">
    <source>
        <dbReference type="EMBL" id="SBT39204.1"/>
    </source>
</evidence>
<evidence type="ECO:0000313" key="4">
    <source>
        <dbReference type="Proteomes" id="UP000078555"/>
    </source>
</evidence>
<dbReference type="AlphaFoldDB" id="A0A1A8Z5Z4"/>
<name>A0A1A8Z5Z4_PLAOA</name>
<gene>
    <name evidence="1" type="ORF">POVWA1_039530</name>
    <name evidence="2" type="ORF">POVWA2_038270</name>
</gene>
<keyword evidence="4" id="KW-1185">Reference proteome</keyword>
<reference evidence="1" key="2">
    <citation type="submission" date="2016-05" db="EMBL/GenBank/DDBJ databases">
        <authorList>
            <person name="Lavstsen T."/>
            <person name="Jespersen J.S."/>
        </authorList>
    </citation>
    <scope>NUCLEOTIDE SEQUENCE [LARGE SCALE GENOMIC DNA]</scope>
</reference>
<dbReference type="EMBL" id="FLRE01000148">
    <property type="protein sequence ID" value="SBT39730.1"/>
    <property type="molecule type" value="Genomic_DNA"/>
</dbReference>
<sequence>MYTRCVQRARRDLHSQKLPFLRFKAACSCQVRSFLLFLSVATLEYGECRAQKDEFAEKLPTGVGKNEGGK</sequence>
<proteinExistence type="predicted"/>
<evidence type="ECO:0000313" key="2">
    <source>
        <dbReference type="EMBL" id="SBT39730.1"/>
    </source>
</evidence>
<dbReference type="Proteomes" id="UP000078550">
    <property type="component" value="Unassembled WGS sequence"/>
</dbReference>